<name>A0A9X9XHI3_9PROT</name>
<reference evidence="1" key="1">
    <citation type="submission" date="2020-01" db="EMBL/GenBank/DDBJ databases">
        <authorList>
            <person name="Rat A."/>
        </authorList>
    </citation>
    <scope>NUCLEOTIDE SEQUENCE</scope>
    <source>
        <strain evidence="1">LMG 31228</strain>
    </source>
</reference>
<dbReference type="EMBL" id="JAAEDL010000028">
    <property type="protein sequence ID" value="MBR0683169.1"/>
    <property type="molecule type" value="Genomic_DNA"/>
</dbReference>
<evidence type="ECO:0000313" key="2">
    <source>
        <dbReference type="Proteomes" id="UP001138709"/>
    </source>
</evidence>
<organism evidence="1 2">
    <name type="scientific">Neoroseomonas eburnea</name>
    <dbReference type="NCBI Taxonomy" id="1346889"/>
    <lineage>
        <taxon>Bacteria</taxon>
        <taxon>Pseudomonadati</taxon>
        <taxon>Pseudomonadota</taxon>
        <taxon>Alphaproteobacteria</taxon>
        <taxon>Acetobacterales</taxon>
        <taxon>Acetobacteraceae</taxon>
        <taxon>Neoroseomonas</taxon>
    </lineage>
</organism>
<comment type="caution">
    <text evidence="1">The sequence shown here is derived from an EMBL/GenBank/DDBJ whole genome shotgun (WGS) entry which is preliminary data.</text>
</comment>
<keyword evidence="2" id="KW-1185">Reference proteome</keyword>
<evidence type="ECO:0000313" key="1">
    <source>
        <dbReference type="EMBL" id="MBR0683169.1"/>
    </source>
</evidence>
<dbReference type="Proteomes" id="UP001138709">
    <property type="component" value="Unassembled WGS sequence"/>
</dbReference>
<protein>
    <submittedName>
        <fullName evidence="1">Uncharacterized protein</fullName>
    </submittedName>
</protein>
<sequence>MLDVAPAPDLALLLAPGDEAEFVALCAWTTRLGRSEPSWLYVVLHRGSGLWTHAYRVVPDRRPGHLAVYLERAEPGDRRAALRHWLQARVAEADDRR</sequence>
<dbReference type="RefSeq" id="WP_211848743.1">
    <property type="nucleotide sequence ID" value="NZ_JAAEDL010000028.1"/>
</dbReference>
<dbReference type="AlphaFoldDB" id="A0A9X9XHI3"/>
<gene>
    <name evidence="1" type="ORF">GXW74_21950</name>
</gene>
<accession>A0A9X9XHI3</accession>
<reference evidence="1" key="2">
    <citation type="journal article" date="2021" name="Syst. Appl. Microbiol.">
        <title>Roseomonas hellenica sp. nov., isolated from roots of wild-growing Alkanna tinctoria.</title>
        <authorList>
            <person name="Rat A."/>
            <person name="Naranjo H.D."/>
            <person name="Lebbe L."/>
            <person name="Cnockaert M."/>
            <person name="Krigas N."/>
            <person name="Grigoriadou K."/>
            <person name="Maloupa E."/>
            <person name="Willems A."/>
        </authorList>
    </citation>
    <scope>NUCLEOTIDE SEQUENCE</scope>
    <source>
        <strain evidence="1">LMG 31228</strain>
    </source>
</reference>
<proteinExistence type="predicted"/>